<dbReference type="RefSeq" id="WP_152967820.1">
    <property type="nucleotide sequence ID" value="NZ_LKET01000068.1"/>
</dbReference>
<keyword evidence="6" id="KW-0520">NAD</keyword>
<evidence type="ECO:0000256" key="2">
    <source>
        <dbReference type="ARBA" id="ARBA00012637"/>
    </source>
</evidence>
<name>A0A0P9AB70_9CLOT</name>
<keyword evidence="3" id="KW-0285">Flavoprotein</keyword>
<evidence type="ECO:0000313" key="11">
    <source>
        <dbReference type="Proteomes" id="UP000050326"/>
    </source>
</evidence>
<evidence type="ECO:0000256" key="5">
    <source>
        <dbReference type="ARBA" id="ARBA00023002"/>
    </source>
</evidence>
<dbReference type="GO" id="GO:0050136">
    <property type="term" value="F:NADH dehydrogenase (quinone) (non-electrogenic) activity"/>
    <property type="evidence" value="ECO:0007669"/>
    <property type="project" value="UniProtKB-EC"/>
</dbReference>
<keyword evidence="8" id="KW-0472">Membrane</keyword>
<accession>A0A0P9AB70</accession>
<feature type="transmembrane region" description="Helical" evidence="8">
    <location>
        <begin position="420"/>
        <end position="438"/>
    </location>
</feature>
<dbReference type="Proteomes" id="UP000050326">
    <property type="component" value="Unassembled WGS sequence"/>
</dbReference>
<evidence type="ECO:0000256" key="8">
    <source>
        <dbReference type="SAM" id="Phobius"/>
    </source>
</evidence>
<keyword evidence="8" id="KW-1133">Transmembrane helix</keyword>
<comment type="caution">
    <text evidence="10">The sequence shown here is derived from an EMBL/GenBank/DDBJ whole genome shotgun (WGS) entry which is preliminary data.</text>
</comment>
<protein>
    <recommendedName>
        <fullName evidence="2">NADH:ubiquinone reductase (non-electrogenic)</fullName>
        <ecNumber evidence="2">1.6.5.9</ecNumber>
    </recommendedName>
</protein>
<comment type="similarity">
    <text evidence="1">Belongs to the NADH dehydrogenase family.</text>
</comment>
<dbReference type="SUPFAM" id="SSF51905">
    <property type="entry name" value="FAD/NAD(P)-binding domain"/>
    <property type="match status" value="1"/>
</dbReference>
<dbReference type="InterPro" id="IPR045024">
    <property type="entry name" value="NDH-2"/>
</dbReference>
<feature type="transmembrane region" description="Helical" evidence="8">
    <location>
        <begin position="521"/>
        <end position="540"/>
    </location>
</feature>
<dbReference type="AlphaFoldDB" id="A0A0P9AB70"/>
<evidence type="ECO:0000313" key="10">
    <source>
        <dbReference type="EMBL" id="KPU42309.1"/>
    </source>
</evidence>
<keyword evidence="8" id="KW-0812">Transmembrane</keyword>
<dbReference type="PANTHER" id="PTHR43706:SF47">
    <property type="entry name" value="EXTERNAL NADH-UBIQUINONE OXIDOREDUCTASE 1, MITOCHONDRIAL-RELATED"/>
    <property type="match status" value="1"/>
</dbReference>
<dbReference type="InterPro" id="IPR023753">
    <property type="entry name" value="FAD/NAD-binding_dom"/>
</dbReference>
<reference evidence="10 11" key="1">
    <citation type="submission" date="2015-09" db="EMBL/GenBank/DDBJ databases">
        <title>Genome sequence of Oxobacter pfennigii DSM 3222.</title>
        <authorList>
            <person name="Poehlein A."/>
            <person name="Bengelsdorf F.R."/>
            <person name="Schiel-Bengelsdorf B."/>
            <person name="Duerre P."/>
            <person name="Daniel R."/>
        </authorList>
    </citation>
    <scope>NUCLEOTIDE SEQUENCE [LARGE SCALE GENOMIC DNA]</scope>
    <source>
        <strain evidence="10 11">DSM 3222</strain>
    </source>
</reference>
<feature type="transmembrane region" description="Helical" evidence="8">
    <location>
        <begin position="382"/>
        <end position="399"/>
    </location>
</feature>
<dbReference type="PRINTS" id="PR00368">
    <property type="entry name" value="FADPNR"/>
</dbReference>
<evidence type="ECO:0000256" key="7">
    <source>
        <dbReference type="ARBA" id="ARBA00047599"/>
    </source>
</evidence>
<evidence type="ECO:0000256" key="3">
    <source>
        <dbReference type="ARBA" id="ARBA00022630"/>
    </source>
</evidence>
<evidence type="ECO:0000256" key="1">
    <source>
        <dbReference type="ARBA" id="ARBA00005272"/>
    </source>
</evidence>
<organism evidence="10 11">
    <name type="scientific">Oxobacter pfennigii</name>
    <dbReference type="NCBI Taxonomy" id="36849"/>
    <lineage>
        <taxon>Bacteria</taxon>
        <taxon>Bacillati</taxon>
        <taxon>Bacillota</taxon>
        <taxon>Clostridia</taxon>
        <taxon>Eubacteriales</taxon>
        <taxon>Clostridiaceae</taxon>
        <taxon>Oxobacter</taxon>
    </lineage>
</organism>
<evidence type="ECO:0000256" key="6">
    <source>
        <dbReference type="ARBA" id="ARBA00023027"/>
    </source>
</evidence>
<dbReference type="Pfam" id="PF07992">
    <property type="entry name" value="Pyr_redox_2"/>
    <property type="match status" value="1"/>
</dbReference>
<sequence>MTSKHIVILGAGYGGVHAAKLLSKKYKKYHSVKITLIDRNPFHTLMTELHEVAGGRVEADSVQVDLFKIFNKSRVNLVIDEITKVDTDSNVVTTLNGEYKYDYLIIGTGSEPAYFGTPGVKEHGFSLWSLKDALKIRHHIENMFDKARYEKDEKKRRAMLTFIVAGAGFTGIEMIGELVDHSKVLAKKYDIDPKEIKLINVEAVGRILNMLDEGGAQKVANWLTKHGVDLMLNSPITEVTPDNITLKDGKVIDTKTLIWTCGIQGCGFAKEFGIPVNNRNRLNANEYMQSLEKPNVYLVGDCAWVEEGQAKSLPQIVEAAVQTAETAAHNIIADMEMGTKKPFKSNYHGFMVSVGSHYCVANVGGMKMSGFFAMATKHLVNLHYLFGVGGFYLIIKYLRHEFFNMKDKRSFLGGHLSAKVNALWLFFLRVFTGAMWLHEGLVKVNEGWFKEVKIPMFLDATSSASAAAESTSTVVPLISSPPAFFTAFMEILKPFGFYFQIMIVCMEIAIGLALLAGLFTFLASAASVFLCLNFIISAMAGLEIVWFIAAGIALMGGAGRTLGLDYFVMPWLQKLLSRYWFGKRKAA</sequence>
<keyword evidence="5 10" id="KW-0560">Oxidoreductase</keyword>
<dbReference type="EC" id="1.6.5.9" evidence="2"/>
<dbReference type="OrthoDB" id="9781621at2"/>
<gene>
    <name evidence="10" type="primary">yjlD</name>
    <name evidence="10" type="ORF">OXPF_40940</name>
</gene>
<evidence type="ECO:0000259" key="9">
    <source>
        <dbReference type="Pfam" id="PF07992"/>
    </source>
</evidence>
<feature type="domain" description="FAD/NAD(P)-binding" evidence="9">
    <location>
        <begin position="5"/>
        <end position="323"/>
    </location>
</feature>
<comment type="catalytic activity">
    <reaction evidence="7">
        <text>a quinone + NADH + H(+) = a quinol + NAD(+)</text>
        <dbReference type="Rhea" id="RHEA:46160"/>
        <dbReference type="ChEBI" id="CHEBI:15378"/>
        <dbReference type="ChEBI" id="CHEBI:24646"/>
        <dbReference type="ChEBI" id="CHEBI:57540"/>
        <dbReference type="ChEBI" id="CHEBI:57945"/>
        <dbReference type="ChEBI" id="CHEBI:132124"/>
        <dbReference type="EC" id="1.6.5.9"/>
    </reaction>
</comment>
<proteinExistence type="inferred from homology"/>
<dbReference type="PATRIC" id="fig|36849.3.peg.4327"/>
<keyword evidence="11" id="KW-1185">Reference proteome</keyword>
<feature type="transmembrane region" description="Helical" evidence="8">
    <location>
        <begin position="495"/>
        <end position="514"/>
    </location>
</feature>
<dbReference type="Gene3D" id="3.50.50.100">
    <property type="match status" value="1"/>
</dbReference>
<dbReference type="STRING" id="36849.OXPF_40940"/>
<dbReference type="InterPro" id="IPR036188">
    <property type="entry name" value="FAD/NAD-bd_sf"/>
</dbReference>
<dbReference type="PANTHER" id="PTHR43706">
    <property type="entry name" value="NADH DEHYDROGENASE"/>
    <property type="match status" value="1"/>
</dbReference>
<dbReference type="EMBL" id="LKET01000068">
    <property type="protein sequence ID" value="KPU42309.1"/>
    <property type="molecule type" value="Genomic_DNA"/>
</dbReference>
<keyword evidence="4" id="KW-0274">FAD</keyword>
<evidence type="ECO:0000256" key="4">
    <source>
        <dbReference type="ARBA" id="ARBA00022827"/>
    </source>
</evidence>